<dbReference type="GO" id="GO:0000981">
    <property type="term" value="F:DNA-binding transcription factor activity, RNA polymerase II-specific"/>
    <property type="evidence" value="ECO:0007669"/>
    <property type="project" value="TreeGrafter"/>
</dbReference>
<feature type="compositionally biased region" description="Low complexity" evidence="7">
    <location>
        <begin position="301"/>
        <end position="310"/>
    </location>
</feature>
<dbReference type="InterPro" id="IPR051356">
    <property type="entry name" value="SOX/SOX-like_TF"/>
</dbReference>
<proteinExistence type="predicted"/>
<evidence type="ECO:0000313" key="9">
    <source>
        <dbReference type="Proteomes" id="UP000189705"/>
    </source>
</evidence>
<evidence type="ECO:0000256" key="4">
    <source>
        <dbReference type="ARBA" id="ARBA00023242"/>
    </source>
</evidence>
<dbReference type="GO" id="GO:0000978">
    <property type="term" value="F:RNA polymerase II cis-regulatory region sequence-specific DNA binding"/>
    <property type="evidence" value="ECO:0007669"/>
    <property type="project" value="TreeGrafter"/>
</dbReference>
<dbReference type="Gene3D" id="1.10.30.10">
    <property type="entry name" value="High mobility group box domain"/>
    <property type="match status" value="1"/>
</dbReference>
<name>A0A3Q0FUD8_ALLSI</name>
<dbReference type="CTD" id="9580"/>
<evidence type="ECO:0000256" key="5">
    <source>
        <dbReference type="PROSITE-ProRule" id="PRU00267"/>
    </source>
</evidence>
<dbReference type="SMART" id="SM00398">
    <property type="entry name" value="HMG"/>
    <property type="match status" value="1"/>
</dbReference>
<keyword evidence="9" id="KW-1185">Reference proteome</keyword>
<organism evidence="9 10">
    <name type="scientific">Alligator sinensis</name>
    <name type="common">Chinese alligator</name>
    <dbReference type="NCBI Taxonomy" id="38654"/>
    <lineage>
        <taxon>Eukaryota</taxon>
        <taxon>Metazoa</taxon>
        <taxon>Chordata</taxon>
        <taxon>Craniata</taxon>
        <taxon>Vertebrata</taxon>
        <taxon>Euteleostomi</taxon>
        <taxon>Archelosauria</taxon>
        <taxon>Archosauria</taxon>
        <taxon>Crocodylia</taxon>
        <taxon>Alligatoridae</taxon>
        <taxon>Alligatorinae</taxon>
        <taxon>Alligator</taxon>
    </lineage>
</organism>
<dbReference type="InterPro" id="IPR036910">
    <property type="entry name" value="HMG_box_dom_sf"/>
</dbReference>
<feature type="region of interest" description="Disordered" evidence="7">
    <location>
        <begin position="265"/>
        <end position="336"/>
    </location>
</feature>
<dbReference type="SUPFAM" id="SSF47095">
    <property type="entry name" value="HMG-box"/>
    <property type="match status" value="1"/>
</dbReference>
<evidence type="ECO:0000256" key="2">
    <source>
        <dbReference type="ARBA" id="ARBA00023125"/>
    </source>
</evidence>
<dbReference type="RefSeq" id="XP_025049765.1">
    <property type="nucleotide sequence ID" value="XM_025193980.1"/>
</dbReference>
<gene>
    <name evidence="10" type="primary">SOX13</name>
</gene>
<dbReference type="GO" id="GO:0045165">
    <property type="term" value="P:cell fate commitment"/>
    <property type="evidence" value="ECO:0007669"/>
    <property type="project" value="TreeGrafter"/>
</dbReference>
<keyword evidence="6" id="KW-0175">Coiled coil</keyword>
<accession>A0A3Q0FUD8</accession>
<dbReference type="PANTHER" id="PTHR45789">
    <property type="entry name" value="FI18025P1"/>
    <property type="match status" value="1"/>
</dbReference>
<dbReference type="CDD" id="cd22030">
    <property type="entry name" value="HMG-box_SoxD"/>
    <property type="match status" value="1"/>
</dbReference>
<feature type="compositionally biased region" description="Polar residues" evidence="7">
    <location>
        <begin position="314"/>
        <end position="334"/>
    </location>
</feature>
<sequence>MSMRNPVSPHLDLDGAGNMVNCTIKTEEKKESCYESPKGAAAGPESHTSSLHGAPPSLRDTADPRALPQESPSPGNDAIDSKSSTFEPAVGSQEKLDFNRNLKEVMPTIEKLLSSDWKERLLGRNNMESKEVKGTQESLAEKELQLLVMINQLSTLRDQLLTAHSEQKNMAAMLFEKQQQQMELARQQQEQIAKQQQQLIQQQHKINLLQQQIQVNMPYVMIPAFPPSHQSLPVAPDSQLALPIQPIPCKPASLSAVEYPVQLLHSPPPPSLKRPAGSSHLQMQESSQPLNLTAKPKGPELPSASSSPSLKMGSCQSLTPNHGATRDLQSSPSNLPLGFLGEGDAITKAIQDARQLLHGHSGALESSLSNPYRVKDHIGVDSSPAKERVEETCAHRLDEAMITCDMDGSRHFPESRNNNHIKRPMNAFMVWAKDERRKILQAFPDMHNSSISKILGSRWKSMTNQEKQPYYEEQARLSRQHLEKYPDYKYKPRPKRTCIVEGKRLRVGEYKALMRNRRQDARQGFLIAPQSSQMQATSSDVLYPRPVGLQLTPPLMEHYLPRGTDPNMPVIINTRSLKAQEADGTEDRHSVADGEMYRYSEEEDSEVEDKSDGELVVLTD</sequence>
<dbReference type="InterPro" id="IPR009071">
    <property type="entry name" value="HMG_box_dom"/>
</dbReference>
<protein>
    <submittedName>
        <fullName evidence="10">Transcription factor SOX-13 isoform X2</fullName>
    </submittedName>
</protein>
<feature type="region of interest" description="Disordered" evidence="7">
    <location>
        <begin position="598"/>
        <end position="620"/>
    </location>
</feature>
<evidence type="ECO:0000256" key="3">
    <source>
        <dbReference type="ARBA" id="ARBA00023163"/>
    </source>
</evidence>
<dbReference type="GeneID" id="102376252"/>
<keyword evidence="3" id="KW-0804">Transcription</keyword>
<dbReference type="Proteomes" id="UP000189705">
    <property type="component" value="Unplaced"/>
</dbReference>
<keyword evidence="1" id="KW-0805">Transcription regulation</keyword>
<dbReference type="GO" id="GO:0005634">
    <property type="term" value="C:nucleus"/>
    <property type="evidence" value="ECO:0007669"/>
    <property type="project" value="UniProtKB-UniRule"/>
</dbReference>
<reference evidence="10" key="1">
    <citation type="submission" date="2025-08" db="UniProtKB">
        <authorList>
            <consortium name="RefSeq"/>
        </authorList>
    </citation>
    <scope>IDENTIFICATION</scope>
</reference>
<dbReference type="FunFam" id="1.10.30.10:FF:000003">
    <property type="entry name" value="Putative transcription factor SOX-6"/>
    <property type="match status" value="1"/>
</dbReference>
<keyword evidence="2 5" id="KW-0238">DNA-binding</keyword>
<feature type="region of interest" description="Disordered" evidence="7">
    <location>
        <begin position="28"/>
        <end position="92"/>
    </location>
</feature>
<dbReference type="AlphaFoldDB" id="A0A3Q0FUD8"/>
<dbReference type="PROSITE" id="PS50118">
    <property type="entry name" value="HMG_BOX_2"/>
    <property type="match status" value="1"/>
</dbReference>
<evidence type="ECO:0000256" key="7">
    <source>
        <dbReference type="SAM" id="MobiDB-lite"/>
    </source>
</evidence>
<dbReference type="Pfam" id="PF00505">
    <property type="entry name" value="HMG_box"/>
    <property type="match status" value="1"/>
</dbReference>
<feature type="domain" description="HMG box" evidence="8">
    <location>
        <begin position="421"/>
        <end position="489"/>
    </location>
</feature>
<feature type="coiled-coil region" evidence="6">
    <location>
        <begin position="175"/>
        <end position="212"/>
    </location>
</feature>
<feature type="DNA-binding region" description="HMG box" evidence="5">
    <location>
        <begin position="421"/>
        <end position="489"/>
    </location>
</feature>
<evidence type="ECO:0000259" key="8">
    <source>
        <dbReference type="PROSITE" id="PS50118"/>
    </source>
</evidence>
<feature type="compositionally biased region" description="Polar residues" evidence="7">
    <location>
        <begin position="279"/>
        <end position="291"/>
    </location>
</feature>
<evidence type="ECO:0000256" key="6">
    <source>
        <dbReference type="SAM" id="Coils"/>
    </source>
</evidence>
<keyword evidence="4 5" id="KW-0539">Nucleus</keyword>
<evidence type="ECO:0000313" key="10">
    <source>
        <dbReference type="RefSeq" id="XP_025049765.1"/>
    </source>
</evidence>
<dbReference type="PANTHER" id="PTHR45789:SF4">
    <property type="entry name" value="TRANSCRIPTION FACTOR SOX-13"/>
    <property type="match status" value="1"/>
</dbReference>
<evidence type="ECO:0000256" key="1">
    <source>
        <dbReference type="ARBA" id="ARBA00023015"/>
    </source>
</evidence>